<sequence>MNGSDPFLAQILERLPHPVLAGDRKGVVLFANAAAESLVGHLACSMVGTPLDTLLGIPFQVSQERIRNVLQTQRAEQWNCYDPTDQRWWQANLTPDPTGFTLILTDITEHQRSRILQQAQVSELEKWWQRFRTLTNLGQHLFWECSGDRCQWSGNSERVLGYALSDLPLTLQGWQHLIYPEDRATFADAISLSQRQAACFVLEYRIKHARGHYVWVCDRREFNPDLGGLTAVGLISDINEAKEQELRLRESEQRYRNLVDHLPAILYRCANDEHWTMEYLSPTFSKLAGYPHTELIGNRIRSYASITHPEDGDRVNRIIHEGLASGQPFDVGYRILHADGSIRWVHEYGQGVYDAAGQVIALEGILVDETERIAAEHALQQSEYRWRAVFENAQVGIVLTSPAEGYRLTYCNPAFCQFVGYSAAELAQLTAHNLTFAEDWPEEATLIEECQLGLRNTYQIIKRYRHKRGHTLWGNLTLSCVRDPQGAPQILIALIADITTERQLLLSLEQQQNRYQQLVDNCPVLIVTLTREKTLLTTNWAGLDVLATAQVTPGMHYAALLHPQESLQRVNALIERVSQGETLSGEELLFRGKDEQPRYMLSHLFPLMDDEEQLMGCVLVSTDISDRKRVLAELDEREAQYRSVFESVAEGLAIYDPHAEHMIEVNTALCKMHGYSREEMLQLPPQQLVHPDHFQKVKDSLEAIRQHRTWQGVAQHRCKKGRLIDVEIFATPLLYKGKEHILYVVRDITQLNRIEAERSAAVHELEQRKILLQNLLADLDVGVMLISADLRVQLVNPKACQLLGASASDLLGQAIVEHSWQALDAEGNTMPPEQFPVMLAIQEQRRIQNRVMGILNLRTQERIWLQVTADPQFAPHGTLEQVIVTFSDISDRKQKEDRLQHQADQQHCLSQLIQAIRDSADLNTIFQTAVQDTSRLLRCDRAVIVKYHADQGHWLPLVEHLGHADLRPTLGVAIPDCDNPIADRLSQGEMAELPSFEAVQPTDSINRGIAEQFAGGWLICPIQLSKQIWGAFSLQRWVNPCGWSDEEKKLVHTIAGQLAVAIEQVGLYNYLQSRNAELSRLATMDGLTQIANRRYFDQYLEQQWQLAQREKTSMTLILGDVDFFKDFNDHYGHQAGDECLIAIANTLTQAARRPTDLVARYGGEEFALILPNTTLLGGVRIAERIQHLVYHLNIPHAASAVGDRVTLSLGLVTLMPQVGQAVAELIRLADEQLYRAKNRGRNIYCCYPEHPASTQGETL</sequence>
<dbReference type="SMART" id="SM00091">
    <property type="entry name" value="PAS"/>
    <property type="match status" value="7"/>
</dbReference>
<dbReference type="NCBIfam" id="TIGR00254">
    <property type="entry name" value="GGDEF"/>
    <property type="match status" value="1"/>
</dbReference>
<feature type="domain" description="GGDEF" evidence="3">
    <location>
        <begin position="1112"/>
        <end position="1249"/>
    </location>
</feature>
<dbReference type="Pfam" id="PF13426">
    <property type="entry name" value="PAS_9"/>
    <property type="match status" value="1"/>
</dbReference>
<dbReference type="RefSeq" id="WP_099798544.1">
    <property type="nucleotide sequence ID" value="NZ_CP018092.1"/>
</dbReference>
<dbReference type="KEGG" id="slw:BRW62_04850"/>
<organism evidence="4 5">
    <name type="scientific">Parathermosynechococcus lividus PCC 6715</name>
    <dbReference type="NCBI Taxonomy" id="1917166"/>
    <lineage>
        <taxon>Bacteria</taxon>
        <taxon>Bacillati</taxon>
        <taxon>Cyanobacteriota</taxon>
        <taxon>Cyanophyceae</taxon>
        <taxon>Acaryochloridales</taxon>
        <taxon>Thermosynechococcaceae</taxon>
        <taxon>Parathermosynechococcus</taxon>
    </lineage>
</organism>
<dbReference type="PANTHER" id="PTHR44757:SF2">
    <property type="entry name" value="BIOFILM ARCHITECTURE MAINTENANCE PROTEIN MBAA"/>
    <property type="match status" value="1"/>
</dbReference>
<dbReference type="CDD" id="cd00130">
    <property type="entry name" value="PAS"/>
    <property type="match status" value="5"/>
</dbReference>
<feature type="domain" description="PAS" evidence="1">
    <location>
        <begin position="382"/>
        <end position="426"/>
    </location>
</feature>
<feature type="domain" description="PAC" evidence="2">
    <location>
        <begin position="583"/>
        <end position="636"/>
    </location>
</feature>
<feature type="domain" description="PAS" evidence="1">
    <location>
        <begin position="251"/>
        <end position="326"/>
    </location>
</feature>
<dbReference type="InterPro" id="IPR000700">
    <property type="entry name" value="PAS-assoc_C"/>
</dbReference>
<dbReference type="EMBL" id="CP018092">
    <property type="protein sequence ID" value="ATS18193.1"/>
    <property type="molecule type" value="Genomic_DNA"/>
</dbReference>
<dbReference type="InterPro" id="IPR013655">
    <property type="entry name" value="PAS_fold_3"/>
</dbReference>
<evidence type="ECO:0000313" key="5">
    <source>
        <dbReference type="Proteomes" id="UP000231057"/>
    </source>
</evidence>
<dbReference type="InterPro" id="IPR043128">
    <property type="entry name" value="Rev_trsase/Diguanyl_cyclase"/>
</dbReference>
<dbReference type="PROSITE" id="PS50112">
    <property type="entry name" value="PAS"/>
    <property type="match status" value="5"/>
</dbReference>
<dbReference type="AlphaFoldDB" id="A0A2D2Q123"/>
<dbReference type="Gene3D" id="3.30.450.20">
    <property type="entry name" value="PAS domain"/>
    <property type="match status" value="7"/>
</dbReference>
<gene>
    <name evidence="4" type="ORF">BRW62_04850</name>
</gene>
<dbReference type="OrthoDB" id="453368at2"/>
<feature type="domain" description="PAC" evidence="2">
    <location>
        <begin position="329"/>
        <end position="381"/>
    </location>
</feature>
<dbReference type="SMART" id="SM00065">
    <property type="entry name" value="GAF"/>
    <property type="match status" value="1"/>
</dbReference>
<dbReference type="Pfam" id="PF00990">
    <property type="entry name" value="GGDEF"/>
    <property type="match status" value="1"/>
</dbReference>
<dbReference type="Pfam" id="PF01590">
    <property type="entry name" value="GAF"/>
    <property type="match status" value="1"/>
</dbReference>
<feature type="domain" description="PAS" evidence="1">
    <location>
        <begin position="637"/>
        <end position="708"/>
    </location>
</feature>
<dbReference type="InterPro" id="IPR000014">
    <property type="entry name" value="PAS"/>
</dbReference>
<dbReference type="Pfam" id="PF13188">
    <property type="entry name" value="PAS_8"/>
    <property type="match status" value="1"/>
</dbReference>
<evidence type="ECO:0000313" key="4">
    <source>
        <dbReference type="EMBL" id="ATS18193.1"/>
    </source>
</evidence>
<dbReference type="InterPro" id="IPR029016">
    <property type="entry name" value="GAF-like_dom_sf"/>
</dbReference>
<feature type="domain" description="PAC" evidence="2">
    <location>
        <begin position="454"/>
        <end position="510"/>
    </location>
</feature>
<dbReference type="InterPro" id="IPR029787">
    <property type="entry name" value="Nucleotide_cyclase"/>
</dbReference>
<dbReference type="Gene3D" id="3.30.450.40">
    <property type="match status" value="1"/>
</dbReference>
<dbReference type="PANTHER" id="PTHR44757">
    <property type="entry name" value="DIGUANYLATE CYCLASE DGCP"/>
    <property type="match status" value="1"/>
</dbReference>
<reference evidence="4 5" key="1">
    <citation type="submission" date="2016-11" db="EMBL/GenBank/DDBJ databases">
        <title>Complete genome sequence of thermophilic cyanobacteria strain Synechococcus sp. PCC6715.</title>
        <authorList>
            <person name="Tang J."/>
            <person name="Daroch M."/>
            <person name="Liang Y."/>
            <person name="Jiang D."/>
            <person name="Shah M."/>
        </authorList>
    </citation>
    <scope>NUCLEOTIDE SEQUENCE [LARGE SCALE GENOMIC DNA]</scope>
    <source>
        <strain evidence="4 5">PCC 6715</strain>
    </source>
</reference>
<evidence type="ECO:0000259" key="3">
    <source>
        <dbReference type="PROSITE" id="PS50887"/>
    </source>
</evidence>
<dbReference type="SMART" id="SM00086">
    <property type="entry name" value="PAC"/>
    <property type="match status" value="6"/>
</dbReference>
<dbReference type="Pfam" id="PF00989">
    <property type="entry name" value="PAS"/>
    <property type="match status" value="1"/>
</dbReference>
<dbReference type="SUPFAM" id="SSF55785">
    <property type="entry name" value="PYP-like sensor domain (PAS domain)"/>
    <property type="match status" value="7"/>
</dbReference>
<feature type="domain" description="PAC" evidence="2">
    <location>
        <begin position="845"/>
        <end position="901"/>
    </location>
</feature>
<dbReference type="CDD" id="cd01949">
    <property type="entry name" value="GGDEF"/>
    <property type="match status" value="1"/>
</dbReference>
<evidence type="ECO:0000259" key="2">
    <source>
        <dbReference type="PROSITE" id="PS50113"/>
    </source>
</evidence>
<dbReference type="InterPro" id="IPR052155">
    <property type="entry name" value="Biofilm_reg_signaling"/>
</dbReference>
<dbReference type="SUPFAM" id="SSF55781">
    <property type="entry name" value="GAF domain-like"/>
    <property type="match status" value="1"/>
</dbReference>
<dbReference type="GO" id="GO:0006355">
    <property type="term" value="P:regulation of DNA-templated transcription"/>
    <property type="evidence" value="ECO:0007669"/>
    <property type="project" value="InterPro"/>
</dbReference>
<evidence type="ECO:0008006" key="6">
    <source>
        <dbReference type="Google" id="ProtNLM"/>
    </source>
</evidence>
<dbReference type="InterPro" id="IPR003018">
    <property type="entry name" value="GAF"/>
</dbReference>
<proteinExistence type="predicted"/>
<evidence type="ECO:0000259" key="1">
    <source>
        <dbReference type="PROSITE" id="PS50112"/>
    </source>
</evidence>
<dbReference type="SUPFAM" id="SSF55073">
    <property type="entry name" value="Nucleotide cyclase"/>
    <property type="match status" value="1"/>
</dbReference>
<feature type="domain" description="PAS" evidence="1">
    <location>
        <begin position="768"/>
        <end position="816"/>
    </location>
</feature>
<dbReference type="FunFam" id="3.30.70.270:FF:000001">
    <property type="entry name" value="Diguanylate cyclase domain protein"/>
    <property type="match status" value="1"/>
</dbReference>
<keyword evidence="5" id="KW-1185">Reference proteome</keyword>
<accession>A0A2D2Q123</accession>
<dbReference type="PROSITE" id="PS50113">
    <property type="entry name" value="PAC"/>
    <property type="match status" value="4"/>
</dbReference>
<name>A0A2D2Q123_PARLV</name>
<dbReference type="PROSITE" id="PS50887">
    <property type="entry name" value="GGDEF"/>
    <property type="match status" value="1"/>
</dbReference>
<dbReference type="InterPro" id="IPR013656">
    <property type="entry name" value="PAS_4"/>
</dbReference>
<dbReference type="Gene3D" id="3.30.70.270">
    <property type="match status" value="1"/>
</dbReference>
<dbReference type="Pfam" id="PF08447">
    <property type="entry name" value="PAS_3"/>
    <property type="match status" value="2"/>
</dbReference>
<dbReference type="InterPro" id="IPR035965">
    <property type="entry name" value="PAS-like_dom_sf"/>
</dbReference>
<reference evidence="5" key="2">
    <citation type="journal article" date="2022" name="Front. Microbiol.">
        <title>Comparative Genomic Analysis Revealed Distinct Molecular Components and Organization of CO2-Concentrating Mechanism in Thermophilic Cyanobacteria.</title>
        <authorList>
            <person name="Tang J."/>
            <person name="Zhou H."/>
            <person name="Yao D."/>
            <person name="Riaz S."/>
            <person name="You D."/>
            <person name="Klepacz-Smolka A."/>
            <person name="Daroch M."/>
        </authorList>
    </citation>
    <scope>NUCLEOTIDE SEQUENCE [LARGE SCALE GENOMIC DNA]</scope>
    <source>
        <strain evidence="5">PCC 6715</strain>
    </source>
</reference>
<dbReference type="InterPro" id="IPR001610">
    <property type="entry name" value="PAC"/>
</dbReference>
<dbReference type="Pfam" id="PF08448">
    <property type="entry name" value="PAS_4"/>
    <property type="match status" value="2"/>
</dbReference>
<dbReference type="NCBIfam" id="TIGR00229">
    <property type="entry name" value="sensory_box"/>
    <property type="match status" value="4"/>
</dbReference>
<dbReference type="InterPro" id="IPR000160">
    <property type="entry name" value="GGDEF_dom"/>
</dbReference>
<dbReference type="InterPro" id="IPR013767">
    <property type="entry name" value="PAS_fold"/>
</dbReference>
<protein>
    <recommendedName>
        <fullName evidence="6">Diguanylate cyclase</fullName>
    </recommendedName>
</protein>
<feature type="domain" description="PAS" evidence="1">
    <location>
        <begin position="4"/>
        <end position="73"/>
    </location>
</feature>
<dbReference type="Proteomes" id="UP000231057">
    <property type="component" value="Chromosome"/>
</dbReference>
<dbReference type="SMART" id="SM00267">
    <property type="entry name" value="GGDEF"/>
    <property type="match status" value="1"/>
</dbReference>